<gene>
    <name evidence="1" type="ORF">NQ318_017627</name>
</gene>
<dbReference type="Proteomes" id="UP001162162">
    <property type="component" value="Unassembled WGS sequence"/>
</dbReference>
<keyword evidence="2" id="KW-1185">Reference proteome</keyword>
<dbReference type="EMBL" id="JAPWTK010000021">
    <property type="protein sequence ID" value="KAJ8957729.1"/>
    <property type="molecule type" value="Genomic_DNA"/>
</dbReference>
<evidence type="ECO:0000313" key="1">
    <source>
        <dbReference type="EMBL" id="KAJ8957729.1"/>
    </source>
</evidence>
<name>A0AAV8Z3P9_9CUCU</name>
<comment type="caution">
    <text evidence="1">The sequence shown here is derived from an EMBL/GenBank/DDBJ whole genome shotgun (WGS) entry which is preliminary data.</text>
</comment>
<dbReference type="PANTHER" id="PTHR46060:SF1">
    <property type="entry name" value="MARINER MOS1 TRANSPOSASE-LIKE PROTEIN"/>
    <property type="match status" value="1"/>
</dbReference>
<dbReference type="InterPro" id="IPR052709">
    <property type="entry name" value="Transposase-MT_Hybrid"/>
</dbReference>
<dbReference type="PANTHER" id="PTHR46060">
    <property type="entry name" value="MARINER MOS1 TRANSPOSASE-LIKE PROTEIN"/>
    <property type="match status" value="1"/>
</dbReference>
<dbReference type="AlphaFoldDB" id="A0AAV8Z3P9"/>
<dbReference type="GO" id="GO:0003676">
    <property type="term" value="F:nucleic acid binding"/>
    <property type="evidence" value="ECO:0007669"/>
    <property type="project" value="InterPro"/>
</dbReference>
<organism evidence="1 2">
    <name type="scientific">Aromia moschata</name>
    <dbReference type="NCBI Taxonomy" id="1265417"/>
    <lineage>
        <taxon>Eukaryota</taxon>
        <taxon>Metazoa</taxon>
        <taxon>Ecdysozoa</taxon>
        <taxon>Arthropoda</taxon>
        <taxon>Hexapoda</taxon>
        <taxon>Insecta</taxon>
        <taxon>Pterygota</taxon>
        <taxon>Neoptera</taxon>
        <taxon>Endopterygota</taxon>
        <taxon>Coleoptera</taxon>
        <taxon>Polyphaga</taxon>
        <taxon>Cucujiformia</taxon>
        <taxon>Chrysomeloidea</taxon>
        <taxon>Cerambycidae</taxon>
        <taxon>Cerambycinae</taxon>
        <taxon>Callichromatini</taxon>
        <taxon>Aromia</taxon>
    </lineage>
</organism>
<dbReference type="Gene3D" id="3.30.420.10">
    <property type="entry name" value="Ribonuclease H-like superfamily/Ribonuclease H"/>
    <property type="match status" value="1"/>
</dbReference>
<dbReference type="InterPro" id="IPR036397">
    <property type="entry name" value="RNaseH_sf"/>
</dbReference>
<proteinExistence type="predicted"/>
<sequence length="191" mass="21534">MLQTVSEGKNWIFPNIFHAKSGNTAVCADSPTPDPALVEITATLSTGLTAIHDGTAYLRYRQFSEGRTDIHDEKRSGRPSISDEVVTKIERILLEVRRITIRELAAQISEACEKSIDTILTKGLLDTMTLKGTRFEVVKAVKAKATEVLNQLTEADFQHCFNKWKSRMERCRDRQGEYIEEENFATVIGNE</sequence>
<reference evidence="1" key="1">
    <citation type="journal article" date="2023" name="Insect Mol. Biol.">
        <title>Genome sequencing provides insights into the evolution of gene families encoding plant cell wall-degrading enzymes in longhorned beetles.</title>
        <authorList>
            <person name="Shin N.R."/>
            <person name="Okamura Y."/>
            <person name="Kirsch R."/>
            <person name="Pauchet Y."/>
        </authorList>
    </citation>
    <scope>NUCLEOTIDE SEQUENCE</scope>
    <source>
        <strain evidence="1">AMC_N1</strain>
    </source>
</reference>
<evidence type="ECO:0000313" key="2">
    <source>
        <dbReference type="Proteomes" id="UP001162162"/>
    </source>
</evidence>
<accession>A0AAV8Z3P9</accession>
<protein>
    <submittedName>
        <fullName evidence="1">Uncharacterized protein</fullName>
    </submittedName>
</protein>